<dbReference type="Proteomes" id="UP000604117">
    <property type="component" value="Unassembled WGS sequence"/>
</dbReference>
<dbReference type="EMBL" id="BONE01000011">
    <property type="protein sequence ID" value="GIF72441.1"/>
    <property type="molecule type" value="Genomic_DNA"/>
</dbReference>
<accession>A0ABQ4CMC8</accession>
<reference evidence="1 2" key="1">
    <citation type="submission" date="2021-01" db="EMBL/GenBank/DDBJ databases">
        <title>Whole genome shotgun sequence of Asanoa siamensis NBRC 107932.</title>
        <authorList>
            <person name="Komaki H."/>
            <person name="Tamura T."/>
        </authorList>
    </citation>
    <scope>NUCLEOTIDE SEQUENCE [LARGE SCALE GENOMIC DNA]</scope>
    <source>
        <strain evidence="1 2">NBRC 107932</strain>
    </source>
</reference>
<keyword evidence="2" id="KW-1185">Reference proteome</keyword>
<sequence length="143" mass="15132">MHPGSFRDATAEAVAFEVPGLPPQKTETLSILSAGHRQAERVRALLVAALAAAQGSGWTRIRSSIALEIVVRGPAAHVGSAPRFLAGVADVLSDKRGRLTGTHLGVLADVALFADERQIRAISYREEPAETPSYQVRVVSLGV</sequence>
<comment type="caution">
    <text evidence="1">The sequence shown here is derived from an EMBL/GenBank/DDBJ whole genome shotgun (WGS) entry which is preliminary data.</text>
</comment>
<name>A0ABQ4CMC8_9ACTN</name>
<dbReference type="RefSeq" id="WP_203711935.1">
    <property type="nucleotide sequence ID" value="NZ_BONE01000011.1"/>
</dbReference>
<proteinExistence type="predicted"/>
<protein>
    <submittedName>
        <fullName evidence="1">Uncharacterized protein</fullName>
    </submittedName>
</protein>
<organism evidence="1 2">
    <name type="scientific">Asanoa siamensis</name>
    <dbReference type="NCBI Taxonomy" id="926357"/>
    <lineage>
        <taxon>Bacteria</taxon>
        <taxon>Bacillati</taxon>
        <taxon>Actinomycetota</taxon>
        <taxon>Actinomycetes</taxon>
        <taxon>Micromonosporales</taxon>
        <taxon>Micromonosporaceae</taxon>
        <taxon>Asanoa</taxon>
    </lineage>
</organism>
<gene>
    <name evidence="1" type="ORF">Asi02nite_19590</name>
</gene>
<evidence type="ECO:0000313" key="1">
    <source>
        <dbReference type="EMBL" id="GIF72441.1"/>
    </source>
</evidence>
<evidence type="ECO:0000313" key="2">
    <source>
        <dbReference type="Proteomes" id="UP000604117"/>
    </source>
</evidence>